<organism evidence="1">
    <name type="scientific">hydrothermal vent metagenome</name>
    <dbReference type="NCBI Taxonomy" id="652676"/>
    <lineage>
        <taxon>unclassified sequences</taxon>
        <taxon>metagenomes</taxon>
        <taxon>ecological metagenomes</taxon>
    </lineage>
</organism>
<proteinExistence type="predicted"/>
<name>A0A3B1DLU8_9ZZZZ</name>
<gene>
    <name evidence="1" type="ORF">MNBD_PLANCTO03-278</name>
</gene>
<reference evidence="1" key="1">
    <citation type="submission" date="2018-06" db="EMBL/GenBank/DDBJ databases">
        <authorList>
            <person name="Zhirakovskaya E."/>
        </authorList>
    </citation>
    <scope>NUCLEOTIDE SEQUENCE</scope>
</reference>
<sequence>MPSLFPPIRSFLATGFVVSMLLCCCHGKVVGQVVARLAATDNSPAGQVEVDGCCLADAGEQSPADDGEHGPCDCRSQVDAKTLPEAKTTIDLAGSAPVLLVLIAERVEMVDLPMVRAVVSEGWAHAPPSTSLLRQHCALIV</sequence>
<protein>
    <submittedName>
        <fullName evidence="1">Uncharacterized protein</fullName>
    </submittedName>
</protein>
<dbReference type="EMBL" id="UOGK01000091">
    <property type="protein sequence ID" value="VAX37008.1"/>
    <property type="molecule type" value="Genomic_DNA"/>
</dbReference>
<evidence type="ECO:0000313" key="1">
    <source>
        <dbReference type="EMBL" id="VAX37008.1"/>
    </source>
</evidence>
<accession>A0A3B1DLU8</accession>
<dbReference type="AlphaFoldDB" id="A0A3B1DLU8"/>